<accession>H1VKL8</accession>
<dbReference type="HOGENOM" id="CLU_2644622_0_0_1"/>
<feature type="non-terminal residue" evidence="2">
    <location>
        <position position="1"/>
    </location>
</feature>
<evidence type="ECO:0000256" key="1">
    <source>
        <dbReference type="SAM" id="MobiDB-lite"/>
    </source>
</evidence>
<organism evidence="2 3">
    <name type="scientific">Colletotrichum higginsianum (strain IMI 349063)</name>
    <name type="common">Crucifer anthracnose fungus</name>
    <dbReference type="NCBI Taxonomy" id="759273"/>
    <lineage>
        <taxon>Eukaryota</taxon>
        <taxon>Fungi</taxon>
        <taxon>Dikarya</taxon>
        <taxon>Ascomycota</taxon>
        <taxon>Pezizomycotina</taxon>
        <taxon>Sordariomycetes</taxon>
        <taxon>Hypocreomycetidae</taxon>
        <taxon>Glomerellales</taxon>
        <taxon>Glomerellaceae</taxon>
        <taxon>Colletotrichum</taxon>
        <taxon>Colletotrichum destructivum species complex</taxon>
    </lineage>
</organism>
<dbReference type="Proteomes" id="UP000007174">
    <property type="component" value="Unassembled WGS sequence"/>
</dbReference>
<proteinExistence type="predicted"/>
<reference evidence="3" key="1">
    <citation type="journal article" date="2012" name="Nat. Genet.">
        <title>Lifestyle transitions in plant pathogenic Colletotrichum fungi deciphered by genome and transcriptome analyses.</title>
        <authorList>
            <person name="O'Connell R.J."/>
            <person name="Thon M.R."/>
            <person name="Hacquard S."/>
            <person name="Amyotte S.G."/>
            <person name="Kleemann J."/>
            <person name="Torres M.F."/>
            <person name="Damm U."/>
            <person name="Buiate E.A."/>
            <person name="Epstein L."/>
            <person name="Alkan N."/>
            <person name="Altmueller J."/>
            <person name="Alvarado-Balderrama L."/>
            <person name="Bauser C.A."/>
            <person name="Becker C."/>
            <person name="Birren B.W."/>
            <person name="Chen Z."/>
            <person name="Choi J."/>
            <person name="Crouch J.A."/>
            <person name="Duvick J.P."/>
            <person name="Farman M.A."/>
            <person name="Gan P."/>
            <person name="Heiman D."/>
            <person name="Henrissat B."/>
            <person name="Howard R.J."/>
            <person name="Kabbage M."/>
            <person name="Koch C."/>
            <person name="Kracher B."/>
            <person name="Kubo Y."/>
            <person name="Law A.D."/>
            <person name="Lebrun M.-H."/>
            <person name="Lee Y.-H."/>
            <person name="Miyara I."/>
            <person name="Moore N."/>
            <person name="Neumann U."/>
            <person name="Nordstroem K."/>
            <person name="Panaccione D.G."/>
            <person name="Panstruga R."/>
            <person name="Place M."/>
            <person name="Proctor R.H."/>
            <person name="Prusky D."/>
            <person name="Rech G."/>
            <person name="Reinhardt R."/>
            <person name="Rollins J.A."/>
            <person name="Rounsley S."/>
            <person name="Schardl C.L."/>
            <person name="Schwartz D.C."/>
            <person name="Shenoy N."/>
            <person name="Shirasu K."/>
            <person name="Sikhakolli U.R."/>
            <person name="Stueber K."/>
            <person name="Sukno S.A."/>
            <person name="Sweigard J.A."/>
            <person name="Takano Y."/>
            <person name="Takahara H."/>
            <person name="Trail F."/>
            <person name="van der Does H.C."/>
            <person name="Voll L.M."/>
            <person name="Will I."/>
            <person name="Young S."/>
            <person name="Zeng Q."/>
            <person name="Zhang J."/>
            <person name="Zhou S."/>
            <person name="Dickman M.B."/>
            <person name="Schulze-Lefert P."/>
            <person name="Ver Loren van Themaat E."/>
            <person name="Ma L.-J."/>
            <person name="Vaillancourt L.J."/>
        </authorList>
    </citation>
    <scope>NUCLEOTIDE SEQUENCE [LARGE SCALE GENOMIC DNA]</scope>
    <source>
        <strain evidence="3">IMI 349063</strain>
    </source>
</reference>
<evidence type="ECO:0000313" key="2">
    <source>
        <dbReference type="EMBL" id="CCF40771.1"/>
    </source>
</evidence>
<name>H1VKL8_COLHI</name>
<gene>
    <name evidence="2" type="ORF">CH063_11253</name>
</gene>
<dbReference type="EMBL" id="CACQ02004287">
    <property type="protein sequence ID" value="CCF40771.1"/>
    <property type="molecule type" value="Genomic_DNA"/>
</dbReference>
<sequence length="77" mass="8544">APNQISTSTCNGTARSESISPRLQTPFRRTSYSNADRETIEHTNIQAKPASFTQSFFTRINTPRSEQSICASAIDHL</sequence>
<protein>
    <submittedName>
        <fullName evidence="2">Uncharacterized protein</fullName>
    </submittedName>
</protein>
<dbReference type="AlphaFoldDB" id="H1VKL8"/>
<feature type="region of interest" description="Disordered" evidence="1">
    <location>
        <begin position="1"/>
        <end position="23"/>
    </location>
</feature>
<evidence type="ECO:0000313" key="3">
    <source>
        <dbReference type="Proteomes" id="UP000007174"/>
    </source>
</evidence>